<dbReference type="Proteomes" id="UP001295684">
    <property type="component" value="Unassembled WGS sequence"/>
</dbReference>
<evidence type="ECO:0000313" key="3">
    <source>
        <dbReference type="EMBL" id="CAI2384165.1"/>
    </source>
</evidence>
<dbReference type="PANTHER" id="PTHR33820:SF2">
    <property type="entry name" value="COILED-COIL DOMAIN-CONTAINING PROTEIN 17"/>
    <property type="match status" value="1"/>
</dbReference>
<organism evidence="3 4">
    <name type="scientific">Euplotes crassus</name>
    <dbReference type="NCBI Taxonomy" id="5936"/>
    <lineage>
        <taxon>Eukaryota</taxon>
        <taxon>Sar</taxon>
        <taxon>Alveolata</taxon>
        <taxon>Ciliophora</taxon>
        <taxon>Intramacronucleata</taxon>
        <taxon>Spirotrichea</taxon>
        <taxon>Hypotrichia</taxon>
        <taxon>Euplotida</taxon>
        <taxon>Euplotidae</taxon>
        <taxon>Moneuplotes</taxon>
    </lineage>
</organism>
<dbReference type="EMBL" id="CAMPGE010026478">
    <property type="protein sequence ID" value="CAI2384165.1"/>
    <property type="molecule type" value="Genomic_DNA"/>
</dbReference>
<name>A0AAD1Y3K8_EUPCR</name>
<feature type="coiled-coil region" evidence="1">
    <location>
        <begin position="154"/>
        <end position="277"/>
    </location>
</feature>
<evidence type="ECO:0000313" key="4">
    <source>
        <dbReference type="Proteomes" id="UP001295684"/>
    </source>
</evidence>
<reference evidence="3" key="1">
    <citation type="submission" date="2023-07" db="EMBL/GenBank/DDBJ databases">
        <authorList>
            <consortium name="AG Swart"/>
            <person name="Singh M."/>
            <person name="Singh A."/>
            <person name="Seah K."/>
            <person name="Emmerich C."/>
        </authorList>
    </citation>
    <scope>NUCLEOTIDE SEQUENCE</scope>
    <source>
        <strain evidence="3">DP1</strain>
    </source>
</reference>
<feature type="coiled-coil region" evidence="1">
    <location>
        <begin position="516"/>
        <end position="564"/>
    </location>
</feature>
<gene>
    <name evidence="3" type="ORF">ECRASSUSDP1_LOCUS25686</name>
</gene>
<protein>
    <submittedName>
        <fullName evidence="3">Uncharacterized protein</fullName>
    </submittedName>
</protein>
<sequence length="1819" mass="209449">MSNTLLNECKQCKMKFETNEQLANHVKKFCQNSDYSNVNKIEDKLKSLNKGRHTQSMGNINFDDVKKGLKNGQLRGNNLEDLRGQFEADRLRFNDIKKHALRSKEKEKIDELHQLKRDREMLYHKKINDEQVMVDLLNELKSRKDRDIRARLEQQDIQKALKEIERDKASALERDKRRELERIAAERENLRLREESTMDEIRNLEEKMYEEEKKLQEQKNRLQNKVDKSEYIQNVRKKEIDLAKSRGEELARLKHKKELLEDDRQRIMEDLEKAKNGDPSILRKNEASRWVANDILSQGKLDFKNLQLNESMKNKLVSGQAKINKLKAEKAKIEKEAFPMIDELDVLEKQYEDKAFHQKAQYVADDIEMRNMKPEFKSEQMQLMRKHLEKNGGPENYNAPGTRADIQNKVQQMKDEYLNNDAVDPVIANRIEKLQNSIAVAKPPQVAPAAGLPPLAPSFIPGGVPPLPLPGGIAPPGPLPGGIVPPGPFPFGGVPPLAGGPFAGGHPLGPDANPNMNYLKSEIDKQIENNKRLDEKLSSSKGGNGGFNNIAERAEDDIEKLRQQLLPNGFGGATGGVLPEDFVFRQNDYKSEDLEVEERALLGLFYEEYDQLRVLSKLGVNSELYRFKMDQYKEESTIRGEIEKVLQEQRLDKIRRDFEKQKYEDERKYNHERWLEDQKREILAAKLRNNATNAGNQRGMARANSQPDLGRFNQPRSQHGITAHPQPQTSRYENPATRNSHANGFLNGNMTAQSFNSQGRPDYDNRMPLSTRNRAPEFVNFAPPRTAMDDGIPDTVVRDNTKGLTNKTVDGYNPKDGVGVHFDFVASLDRKYRDVRLVYGIFNYTKVVVSNREVGIMQSEPDPTDMSRNRINFNKKHILKGVKPHAGNNLIMEFQVKRKDTQPDETRFASIGWTLMNLFDANYELNTGQFQCPLYQTPTQPDLDIRDIPKLKKIPKSMFCFRVAIPNDPLAKIKILPDTHPGNYAVPRIHTEILDKQAHMNRKREMQLTMENAPLQNPTEENKRDREAYECSGINIFVHYIKNYEPNCLLRIKCTLYEGPQLLRDNDGHACQFATRVVHPEEAITANQENIEKLNKFGVYIYSERKYGKKDIIVPVSDDKSFLRDFYTMLWDNQFRNDIYLVVDLMIKDNPYKGGNFRNLKAKEPESIIHEYSPIASAIIKCNNYDGTMRYGSYEVPFFQYPIDRANPKNNKELPYVIKVTVGQPVNQAENVPGDLFHPQKNPQSLFRKPDDFKDETDFPQRNPNAYNPDPFIPNQKSQIESSLFQPDDSLILYVDGARFLPENVSFSRVIITLYTQKGNEVGRHIVGNANIQKSTGQNPFYGIREEFSISTHPNMDPTMVAVFRIETFDRANMEQRVVGFSFFPMFLDKNIKSPVKKPKEKKYVLNNGNYQLPLFSEKPDLKPPINVEDLSKIEKLPCSTLLIRIDKAPRGENGKPLKLKGMKEEKKYELGVVTIAPKYSQGLYNTTYCTVGITEAEILKEKAMRPDPPMVNVIKATKQILGINDRTSIPELRVVVEEKFDSYKTLDSLKMLDYDYFSQYIPRIGLRFGIEMMFNTEPKQLYLAVVSINPPASIYQRYPRFEKAIFFSDIDFDSPWSAQRFNELLFSMKNMPSNPKTTLIIDIKAVRFLNKGVAQLDSYAWTCIPMFNQLETDDDEDTVELYVNTGIYTLPLFEGPVIADFINTVAKQFNPYDYILRQLESEVPPIRIKDNNGVIIKMVDNQRDGHLKEKVGPNMSSLKYIPEDKKEAYVYDFQVENELKRAPKISKLLPKGKKVKKMKEELIDILKSEYSGVMEAGF</sequence>
<feature type="coiled-coil region" evidence="1">
    <location>
        <begin position="309"/>
        <end position="336"/>
    </location>
</feature>
<proteinExistence type="predicted"/>
<comment type="caution">
    <text evidence="3">The sequence shown here is derived from an EMBL/GenBank/DDBJ whole genome shotgun (WGS) entry which is preliminary data.</text>
</comment>
<feature type="compositionally biased region" description="Polar residues" evidence="2">
    <location>
        <begin position="714"/>
        <end position="759"/>
    </location>
</feature>
<dbReference type="InterPro" id="IPR038800">
    <property type="entry name" value="CCDC17"/>
</dbReference>
<dbReference type="PANTHER" id="PTHR33820">
    <property type="entry name" value="COILED-COIL DOMAIN-CONTAINING PROTEIN 17"/>
    <property type="match status" value="1"/>
</dbReference>
<evidence type="ECO:0000256" key="2">
    <source>
        <dbReference type="SAM" id="MobiDB-lite"/>
    </source>
</evidence>
<feature type="region of interest" description="Disordered" evidence="2">
    <location>
        <begin position="1251"/>
        <end position="1270"/>
    </location>
</feature>
<keyword evidence="4" id="KW-1185">Reference proteome</keyword>
<feature type="region of interest" description="Disordered" evidence="2">
    <location>
        <begin position="691"/>
        <end position="760"/>
    </location>
</feature>
<keyword evidence="1" id="KW-0175">Coiled coil</keyword>
<accession>A0AAD1Y3K8</accession>
<evidence type="ECO:0000256" key="1">
    <source>
        <dbReference type="SAM" id="Coils"/>
    </source>
</evidence>